<keyword evidence="2" id="KW-0808">Transferase</keyword>
<evidence type="ECO:0000256" key="2">
    <source>
        <dbReference type="ARBA" id="ARBA00022679"/>
    </source>
</evidence>
<dbReference type="Proteomes" id="UP000069697">
    <property type="component" value="Unassembled WGS sequence"/>
</dbReference>
<evidence type="ECO:0000313" key="6">
    <source>
        <dbReference type="Proteomes" id="UP000069697"/>
    </source>
</evidence>
<protein>
    <submittedName>
        <fullName evidence="5">Tetratricopeptide repeat protein</fullName>
    </submittedName>
</protein>
<dbReference type="EMBL" id="BCNV01000001">
    <property type="protein sequence ID" value="GAS81933.1"/>
    <property type="molecule type" value="Genomic_DNA"/>
</dbReference>
<reference evidence="5 6" key="1">
    <citation type="journal article" date="2016" name="Genome Announc.">
        <title>Draft Genome Sequence of Paenibacillus amylolyticus Heshi-A3, Isolated from Fermented Rice Bran in a Japanese Fermented Seafood Dish.</title>
        <authorList>
            <person name="Akuzawa S."/>
            <person name="Nagaoka J."/>
            <person name="Kanekatsu M."/>
            <person name="Kubota E."/>
            <person name="Ohtake R."/>
            <person name="Suzuki T."/>
            <person name="Kanesaki Y."/>
        </authorList>
    </citation>
    <scope>NUCLEOTIDE SEQUENCE [LARGE SCALE GENOMIC DNA]</scope>
    <source>
        <strain evidence="5 6">Heshi-A3</strain>
    </source>
</reference>
<organism evidence="5 6">
    <name type="scientific">Paenibacillus amylolyticus</name>
    <dbReference type="NCBI Taxonomy" id="1451"/>
    <lineage>
        <taxon>Bacteria</taxon>
        <taxon>Bacillati</taxon>
        <taxon>Bacillota</taxon>
        <taxon>Bacilli</taxon>
        <taxon>Bacillales</taxon>
        <taxon>Paenibacillaceae</taxon>
        <taxon>Paenibacillus</taxon>
    </lineage>
</organism>
<dbReference type="PANTHER" id="PTHR20961">
    <property type="entry name" value="GLYCOSYLTRANSFERASE"/>
    <property type="match status" value="1"/>
</dbReference>
<evidence type="ECO:0000313" key="5">
    <source>
        <dbReference type="EMBL" id="GAS81933.1"/>
    </source>
</evidence>
<dbReference type="AlphaFoldDB" id="A0A124DXS2"/>
<sequence>MNDMCSNAKSTEKSPKKFGFYRDIMEWITSVSPGGEEKIDPFDFGEAAEFKLPKTLETEIHRYLMPYTLHPEGGYVAYISNGRVWGTSGAILTPDGKLIFDLSPEYDGRHNRMMTLEEHPALHRRKAQEHHHLHGTAAVLTFCGSHNYFHWLYDVLPRLGMLRMLNVPFESLIMNPNPHGYFVKETLSMFGVSESTVICTREDLEYQADRLVVPSLMMNSHYPPWTTAILRTFMLPGRDTTLHSSVRIFISRSKASARRITNEDEVIRHLEAYGFVPVCLEDWTVAQQVQLFASARAIVSSHGAGLANLAFCSKGTLVIEIFHIRHIVPTYWMISNHNKLDYYMIYGQEDGTRQDRFSGLEDFSVDLDRLEQTLCLAGVTHHK</sequence>
<comment type="caution">
    <text evidence="5">The sequence shown here is derived from an EMBL/GenBank/DDBJ whole genome shotgun (WGS) entry which is preliminary data.</text>
</comment>
<gene>
    <name evidence="5" type="ORF">PAHA3_2007</name>
</gene>
<dbReference type="InterPro" id="IPR049625">
    <property type="entry name" value="Glyco_transf_61_cat"/>
</dbReference>
<feature type="domain" description="Glycosyltransferase 61 catalytic" evidence="4">
    <location>
        <begin position="148"/>
        <end position="319"/>
    </location>
</feature>
<reference evidence="6" key="2">
    <citation type="submission" date="2016-01" db="EMBL/GenBank/DDBJ databases">
        <title>Draft Genome Sequence of Paenibacillus amylolyticus Heshi-A3 that Was Isolated from Fermented Rice Bran with Aging Salted Mackerel, Which Was Named Heshiko as Traditional Fermented Seafood in Japan.</title>
        <authorList>
            <person name="Akuzawa S."/>
            <person name="Nakagawa J."/>
            <person name="Kanekatsu T."/>
            <person name="Kubota E."/>
            <person name="Ohtake R."/>
            <person name="Suzuki T."/>
            <person name="Kanesaki Y."/>
        </authorList>
    </citation>
    <scope>NUCLEOTIDE SEQUENCE [LARGE SCALE GENOMIC DNA]</scope>
    <source>
        <strain evidence="6">Heshi-A3</strain>
    </source>
</reference>
<evidence type="ECO:0000256" key="1">
    <source>
        <dbReference type="ARBA" id="ARBA00022676"/>
    </source>
</evidence>
<accession>A0A124DXS2</accession>
<dbReference type="GO" id="GO:0016757">
    <property type="term" value="F:glycosyltransferase activity"/>
    <property type="evidence" value="ECO:0007669"/>
    <property type="project" value="UniProtKB-KW"/>
</dbReference>
<evidence type="ECO:0000259" key="4">
    <source>
        <dbReference type="Pfam" id="PF04577"/>
    </source>
</evidence>
<proteinExistence type="predicted"/>
<dbReference type="Pfam" id="PF04577">
    <property type="entry name" value="Glyco_transf_61"/>
    <property type="match status" value="1"/>
</dbReference>
<dbReference type="InterPro" id="IPR007657">
    <property type="entry name" value="Glycosyltransferase_61"/>
</dbReference>
<evidence type="ECO:0000256" key="3">
    <source>
        <dbReference type="ARBA" id="ARBA00023180"/>
    </source>
</evidence>
<name>A0A124DXS2_PAEAM</name>
<keyword evidence="1" id="KW-0328">Glycosyltransferase</keyword>
<keyword evidence="3" id="KW-0325">Glycoprotein</keyword>